<evidence type="ECO:0000256" key="3">
    <source>
        <dbReference type="ARBA" id="ARBA00022448"/>
    </source>
</evidence>
<keyword evidence="5 7" id="KW-1133">Transmembrane helix</keyword>
<keyword evidence="10" id="KW-1185">Reference proteome</keyword>
<dbReference type="InterPro" id="IPR038430">
    <property type="entry name" value="NDAH_ubi_oxred_su3_sf"/>
</dbReference>
<evidence type="ECO:0000256" key="6">
    <source>
        <dbReference type="ARBA" id="ARBA00023136"/>
    </source>
</evidence>
<dbReference type="PANTHER" id="PTHR11058:SF9">
    <property type="entry name" value="NADH-UBIQUINONE OXIDOREDUCTASE CHAIN 3"/>
    <property type="match status" value="1"/>
</dbReference>
<evidence type="ECO:0000256" key="2">
    <source>
        <dbReference type="ARBA" id="ARBA00008472"/>
    </source>
</evidence>
<protein>
    <recommendedName>
        <fullName evidence="7">NADH-quinone oxidoreductase subunit A</fullName>
        <ecNumber evidence="7">7.1.1.-</ecNumber>
    </recommendedName>
    <alternativeName>
        <fullName evidence="7">NADH dehydrogenase I subunit A</fullName>
    </alternativeName>
    <alternativeName>
        <fullName evidence="7">NDH-1 subunit A</fullName>
    </alternativeName>
    <alternativeName>
        <fullName evidence="7">NUO1</fullName>
    </alternativeName>
</protein>
<comment type="similarity">
    <text evidence="2 7 8">Belongs to the complex I subunit 3 family.</text>
</comment>
<evidence type="ECO:0000313" key="9">
    <source>
        <dbReference type="EMBL" id="TDT15270.1"/>
    </source>
</evidence>
<dbReference type="RefSeq" id="WP_133867735.1">
    <property type="nucleotide sequence ID" value="NZ_SOAU01000001.1"/>
</dbReference>
<evidence type="ECO:0000256" key="5">
    <source>
        <dbReference type="ARBA" id="ARBA00022989"/>
    </source>
</evidence>
<dbReference type="InterPro" id="IPR023043">
    <property type="entry name" value="NAD(P)H_OxRDtase_bac/plastid"/>
</dbReference>
<dbReference type="Pfam" id="PF00507">
    <property type="entry name" value="Oxidored_q4"/>
    <property type="match status" value="1"/>
</dbReference>
<proteinExistence type="inferred from homology"/>
<dbReference type="EMBL" id="SOAU01000001">
    <property type="protein sequence ID" value="TDT15270.1"/>
    <property type="molecule type" value="Genomic_DNA"/>
</dbReference>
<dbReference type="GO" id="GO:0005886">
    <property type="term" value="C:plasma membrane"/>
    <property type="evidence" value="ECO:0007669"/>
    <property type="project" value="UniProtKB-SubCell"/>
</dbReference>
<evidence type="ECO:0000256" key="4">
    <source>
        <dbReference type="ARBA" id="ARBA00022692"/>
    </source>
</evidence>
<comment type="subunit">
    <text evidence="7">NDH-1 is composed of 14 different subunits. Subunits NuoA, H, J, K, L, M, N constitute the membrane sector of the complex.</text>
</comment>
<evidence type="ECO:0000313" key="10">
    <source>
        <dbReference type="Proteomes" id="UP000294558"/>
    </source>
</evidence>
<dbReference type="GO" id="GO:0050136">
    <property type="term" value="F:NADH dehydrogenase (quinone) (non-electrogenic) activity"/>
    <property type="evidence" value="ECO:0007669"/>
    <property type="project" value="UniProtKB-UniRule"/>
</dbReference>
<accession>A0A4R7HX11</accession>
<keyword evidence="4 7" id="KW-0812">Transmembrane</keyword>
<dbReference type="GO" id="GO:0030964">
    <property type="term" value="C:NADH dehydrogenase complex"/>
    <property type="evidence" value="ECO:0007669"/>
    <property type="project" value="TreeGrafter"/>
</dbReference>
<keyword evidence="6 7" id="KW-0472">Membrane</keyword>
<comment type="caution">
    <text evidence="9">The sequence shown here is derived from an EMBL/GenBank/DDBJ whole genome shotgun (WGS) entry which is preliminary data.</text>
</comment>
<keyword evidence="7" id="KW-1003">Cell membrane</keyword>
<comment type="function">
    <text evidence="7">NDH-1 shuttles electrons from NADH, via FMN and iron-sulfur (Fe-S) centers, to quinones in the respiratory chain. The immediate electron acceptor for the enzyme in this species is believed to be a menaquinone. Couples the redox reaction to proton translocation (for every two electrons transferred, four hydrogen ions are translocated across the cytoplasmic membrane), and thus conserves the redox energy in a proton gradient.</text>
</comment>
<keyword evidence="7" id="KW-1278">Translocase</keyword>
<dbReference type="OrthoDB" id="9791970at2"/>
<dbReference type="HAMAP" id="MF_01394">
    <property type="entry name" value="NDH1_NuoA"/>
    <property type="match status" value="1"/>
</dbReference>
<gene>
    <name evidence="7" type="primary">nuoA</name>
    <name evidence="9" type="ORF">BDK89_0836</name>
</gene>
<sequence length="121" mass="13757">MSLFLRDYLTVVWFGLAALVLGSLLLGIAAAVRPSRPNAEKLIAYESGVDPVGMGWSQSQVRYYVFALLFVIFDVEAVFIFPWATSMERYGWFGLITMLIFIVLLLDGLVYAWKRGLLRWV</sequence>
<evidence type="ECO:0000256" key="7">
    <source>
        <dbReference type="HAMAP-Rule" id="MF_01394"/>
    </source>
</evidence>
<keyword evidence="3 7" id="KW-0813">Transport</keyword>
<keyword evidence="9" id="KW-0830">Ubiquinone</keyword>
<evidence type="ECO:0000256" key="1">
    <source>
        <dbReference type="ARBA" id="ARBA00004141"/>
    </source>
</evidence>
<keyword evidence="7 8" id="KW-0874">Quinone</keyword>
<dbReference type="InterPro" id="IPR000440">
    <property type="entry name" value="NADH_UbQ/plastoQ_OxRdtase_su3"/>
</dbReference>
<reference evidence="9 10" key="1">
    <citation type="submission" date="2019-03" db="EMBL/GenBank/DDBJ databases">
        <title>Sequencing the genomes of 1000 actinobacteria strains.</title>
        <authorList>
            <person name="Klenk H.-P."/>
        </authorList>
    </citation>
    <scope>NUCLEOTIDE SEQUENCE [LARGE SCALE GENOMIC DNA]</scope>
    <source>
        <strain evidence="9 10">DSM 18936</strain>
    </source>
</reference>
<feature type="transmembrane region" description="Helical" evidence="7">
    <location>
        <begin position="63"/>
        <end position="84"/>
    </location>
</feature>
<dbReference type="PANTHER" id="PTHR11058">
    <property type="entry name" value="NADH-UBIQUINONE OXIDOREDUCTASE CHAIN 3"/>
    <property type="match status" value="1"/>
</dbReference>
<dbReference type="Proteomes" id="UP000294558">
    <property type="component" value="Unassembled WGS sequence"/>
</dbReference>
<organism evidence="9 10">
    <name type="scientific">Ilumatobacter fluminis</name>
    <dbReference type="NCBI Taxonomy" id="467091"/>
    <lineage>
        <taxon>Bacteria</taxon>
        <taxon>Bacillati</taxon>
        <taxon>Actinomycetota</taxon>
        <taxon>Acidimicrobiia</taxon>
        <taxon>Acidimicrobiales</taxon>
        <taxon>Ilumatobacteraceae</taxon>
        <taxon>Ilumatobacter</taxon>
    </lineage>
</organism>
<dbReference type="EC" id="7.1.1.-" evidence="7"/>
<keyword evidence="7 8" id="KW-0520">NAD</keyword>
<dbReference type="AlphaFoldDB" id="A0A4R7HX11"/>
<comment type="subcellular location">
    <subcellularLocation>
        <location evidence="7 8">Cell membrane</location>
        <topology evidence="7 8">Multi-pass membrane protein</topology>
    </subcellularLocation>
    <subcellularLocation>
        <location evidence="1">Membrane</location>
        <topology evidence="1">Multi-pass membrane protein</topology>
    </subcellularLocation>
</comment>
<dbReference type="Gene3D" id="1.20.58.1610">
    <property type="entry name" value="NADH:ubiquinone/plastoquinone oxidoreductase, chain 3"/>
    <property type="match status" value="1"/>
</dbReference>
<feature type="transmembrane region" description="Helical" evidence="7">
    <location>
        <begin position="12"/>
        <end position="32"/>
    </location>
</feature>
<evidence type="ECO:0000256" key="8">
    <source>
        <dbReference type="RuleBase" id="RU003639"/>
    </source>
</evidence>
<feature type="transmembrane region" description="Helical" evidence="7">
    <location>
        <begin position="90"/>
        <end position="113"/>
    </location>
</feature>
<dbReference type="GO" id="GO:0008137">
    <property type="term" value="F:NADH dehydrogenase (ubiquinone) activity"/>
    <property type="evidence" value="ECO:0007669"/>
    <property type="project" value="InterPro"/>
</dbReference>
<comment type="catalytic activity">
    <reaction evidence="7 8">
        <text>a quinone + NADH + 5 H(+)(in) = a quinol + NAD(+) + 4 H(+)(out)</text>
        <dbReference type="Rhea" id="RHEA:57888"/>
        <dbReference type="ChEBI" id="CHEBI:15378"/>
        <dbReference type="ChEBI" id="CHEBI:24646"/>
        <dbReference type="ChEBI" id="CHEBI:57540"/>
        <dbReference type="ChEBI" id="CHEBI:57945"/>
        <dbReference type="ChEBI" id="CHEBI:132124"/>
    </reaction>
</comment>
<name>A0A4R7HX11_9ACTN</name>
<dbReference type="GO" id="GO:0048038">
    <property type="term" value="F:quinone binding"/>
    <property type="evidence" value="ECO:0007669"/>
    <property type="project" value="UniProtKB-KW"/>
</dbReference>